<accession>A0A517QCH8</accession>
<reference evidence="1 2" key="1">
    <citation type="submission" date="2019-03" db="EMBL/GenBank/DDBJ databases">
        <title>Deep-cultivation of Planctomycetes and their phenomic and genomic characterization uncovers novel biology.</title>
        <authorList>
            <person name="Wiegand S."/>
            <person name="Jogler M."/>
            <person name="Boedeker C."/>
            <person name="Pinto D."/>
            <person name="Vollmers J."/>
            <person name="Rivas-Marin E."/>
            <person name="Kohn T."/>
            <person name="Peeters S.H."/>
            <person name="Heuer A."/>
            <person name="Rast P."/>
            <person name="Oberbeckmann S."/>
            <person name="Bunk B."/>
            <person name="Jeske O."/>
            <person name="Meyerdierks A."/>
            <person name="Storesund J.E."/>
            <person name="Kallscheuer N."/>
            <person name="Luecker S."/>
            <person name="Lage O.M."/>
            <person name="Pohl T."/>
            <person name="Merkel B.J."/>
            <person name="Hornburger P."/>
            <person name="Mueller R.-W."/>
            <person name="Bruemmer F."/>
            <person name="Labrenz M."/>
            <person name="Spormann A.M."/>
            <person name="Op den Camp H."/>
            <person name="Overmann J."/>
            <person name="Amann R."/>
            <person name="Jetten M.S.M."/>
            <person name="Mascher T."/>
            <person name="Medema M.H."/>
            <person name="Devos D.P."/>
            <person name="Kaster A.-K."/>
            <person name="Ovreas L."/>
            <person name="Rohde M."/>
            <person name="Galperin M.Y."/>
            <person name="Jogler C."/>
        </authorList>
    </citation>
    <scope>NUCLEOTIDE SEQUENCE [LARGE SCALE GENOMIC DNA]</scope>
    <source>
        <strain evidence="1 2">Enr10</strain>
    </source>
</reference>
<organism evidence="1 2">
    <name type="scientific">Gimesia panareensis</name>
    <dbReference type="NCBI Taxonomy" id="2527978"/>
    <lineage>
        <taxon>Bacteria</taxon>
        <taxon>Pseudomonadati</taxon>
        <taxon>Planctomycetota</taxon>
        <taxon>Planctomycetia</taxon>
        <taxon>Planctomycetales</taxon>
        <taxon>Planctomycetaceae</taxon>
        <taxon>Gimesia</taxon>
    </lineage>
</organism>
<dbReference type="EMBL" id="CP037421">
    <property type="protein sequence ID" value="QDT29329.1"/>
    <property type="molecule type" value="Genomic_DNA"/>
</dbReference>
<keyword evidence="2" id="KW-1185">Reference proteome</keyword>
<sequence length="83" mass="9902">MKNESIHRNEINSAQVFLVPLREAVRMKKPPVVTIVFNRWFKWIVMFPEKSRLDCVQFYCSVSRATWTGYIKLRNAMFTFDAL</sequence>
<dbReference type="AlphaFoldDB" id="A0A517QCH8"/>
<name>A0A517QCH8_9PLAN</name>
<evidence type="ECO:0000313" key="1">
    <source>
        <dbReference type="EMBL" id="QDT29329.1"/>
    </source>
</evidence>
<evidence type="ECO:0000313" key="2">
    <source>
        <dbReference type="Proteomes" id="UP000315647"/>
    </source>
</evidence>
<dbReference type="Proteomes" id="UP000315647">
    <property type="component" value="Chromosome"/>
</dbReference>
<gene>
    <name evidence="1" type="ORF">Enr10x_46810</name>
</gene>
<protein>
    <submittedName>
        <fullName evidence="1">Uncharacterized protein</fullName>
    </submittedName>
</protein>
<proteinExistence type="predicted"/>